<dbReference type="PANTHER" id="PTHR19423">
    <property type="entry name" value="SH3 DOMAIN-BINDING PROTEIN 5"/>
    <property type="match status" value="1"/>
</dbReference>
<feature type="coiled-coil region" evidence="3">
    <location>
        <begin position="130"/>
        <end position="157"/>
    </location>
</feature>
<feature type="coiled-coil region" evidence="3">
    <location>
        <begin position="193"/>
        <end position="234"/>
    </location>
</feature>
<dbReference type="InterPro" id="IPR007940">
    <property type="entry name" value="SH3BP5"/>
</dbReference>
<dbReference type="GeneID" id="119719845"/>
<accession>A0A913Z0T2</accession>
<feature type="region of interest" description="Disordered" evidence="4">
    <location>
        <begin position="239"/>
        <end position="325"/>
    </location>
</feature>
<organism evidence="5 6">
    <name type="scientific">Patiria miniata</name>
    <name type="common">Bat star</name>
    <name type="synonym">Asterina miniata</name>
    <dbReference type="NCBI Taxonomy" id="46514"/>
    <lineage>
        <taxon>Eukaryota</taxon>
        <taxon>Metazoa</taxon>
        <taxon>Echinodermata</taxon>
        <taxon>Eleutherozoa</taxon>
        <taxon>Asterozoa</taxon>
        <taxon>Asteroidea</taxon>
        <taxon>Valvatacea</taxon>
        <taxon>Valvatida</taxon>
        <taxon>Asterinidae</taxon>
        <taxon>Patiria</taxon>
    </lineage>
</organism>
<feature type="compositionally biased region" description="Low complexity" evidence="4">
    <location>
        <begin position="297"/>
        <end position="307"/>
    </location>
</feature>
<evidence type="ECO:0000313" key="5">
    <source>
        <dbReference type="EnsemblMetazoa" id="XP_038045272.1"/>
    </source>
</evidence>
<dbReference type="Pfam" id="PF05276">
    <property type="entry name" value="SH3BP5"/>
    <property type="match status" value="1"/>
</dbReference>
<feature type="region of interest" description="Disordered" evidence="4">
    <location>
        <begin position="1"/>
        <end position="22"/>
    </location>
</feature>
<dbReference type="OrthoDB" id="446789at2759"/>
<dbReference type="AlphaFoldDB" id="A0A913Z0T2"/>
<dbReference type="GO" id="GO:0005737">
    <property type="term" value="C:cytoplasm"/>
    <property type="evidence" value="ECO:0007669"/>
    <property type="project" value="TreeGrafter"/>
</dbReference>
<feature type="compositionally biased region" description="Acidic residues" evidence="4">
    <location>
        <begin position="406"/>
        <end position="439"/>
    </location>
</feature>
<dbReference type="GO" id="GO:0004860">
    <property type="term" value="F:protein kinase inhibitor activity"/>
    <property type="evidence" value="ECO:0007669"/>
    <property type="project" value="TreeGrafter"/>
</dbReference>
<feature type="compositionally biased region" description="Polar residues" evidence="4">
    <location>
        <begin position="494"/>
        <end position="506"/>
    </location>
</feature>
<feature type="compositionally biased region" description="Basic and acidic residues" evidence="4">
    <location>
        <begin position="11"/>
        <end position="21"/>
    </location>
</feature>
<proteinExistence type="inferred from homology"/>
<dbReference type="PANTHER" id="PTHR19423:SF1">
    <property type="entry name" value="SH3 DOMAIN-BINDING PROTEIN 5"/>
    <property type="match status" value="1"/>
</dbReference>
<reference evidence="5" key="1">
    <citation type="submission" date="2022-11" db="UniProtKB">
        <authorList>
            <consortium name="EnsemblMetazoa"/>
        </authorList>
    </citation>
    <scope>IDENTIFICATION</scope>
</reference>
<dbReference type="GO" id="GO:0035556">
    <property type="term" value="P:intracellular signal transduction"/>
    <property type="evidence" value="ECO:0007669"/>
    <property type="project" value="InterPro"/>
</dbReference>
<evidence type="ECO:0008006" key="7">
    <source>
        <dbReference type="Google" id="ProtNLM"/>
    </source>
</evidence>
<evidence type="ECO:0000256" key="3">
    <source>
        <dbReference type="SAM" id="Coils"/>
    </source>
</evidence>
<sequence length="609" mass="68165">MAEPDQGGARLDPRIKGELDKLNSTSEEINRLEKELDDARQQFRVTLTESSHKLSEAAKRCGKSVKKAKSYHEARIKAKKAHEKVQEAAYAYQRAVGMFRAAKETITIAEETSMQGNKKRDFDSALQEMLNHATVKLNAAEQEKVRGQKEHQQLSKTYVKSLAKVEQLAKKLRKSIAKSAAYYDLRDAFYSRLENLKESVENRQKLLAKCKKRYREALRNLERISEDIHRTRQLQLEASLTLHERSSGVGAESETEAARDSEEEEDELFTPPTGGKDEPGIQDNAVPVQGAVGGAGASRHSSSYSSSPEDGEPQSPILTEHGLPTLSRKIKREESDPDFYQPKVAISKLPGILPDEQEVIEATFRGYRSFDAELTQEEVTALRQAGGAEAPVIMIESPEGVVSDHQDEDSEEEELEIYEPEEIEMSELGNEESEGEGENSVEMKAFQQETQLNGDVESESSSENTEDDEATEDILANTDEFKEAVGDSELNEDGSVSPSDDSQMQGVENGHESPTEERVRSMSFGFEKTLQDEDHFEQPDLLPSPINKFQVSELERPASPALFQYRAVEHKKDVHEAEEKTTFTFQPIISQNDAPTTSSKQEDNTNETD</sequence>
<feature type="compositionally biased region" description="Acidic residues" evidence="4">
    <location>
        <begin position="456"/>
        <end position="472"/>
    </location>
</feature>
<dbReference type="RefSeq" id="XP_038045272.1">
    <property type="nucleotide sequence ID" value="XM_038189344.1"/>
</dbReference>
<name>A0A913Z0T2_PATMI</name>
<keyword evidence="6" id="KW-1185">Reference proteome</keyword>
<protein>
    <recommendedName>
        <fullName evidence="7">SH3 domain-binding protein 5</fullName>
    </recommendedName>
</protein>
<evidence type="ECO:0000256" key="2">
    <source>
        <dbReference type="ARBA" id="ARBA00023054"/>
    </source>
</evidence>
<feature type="compositionally biased region" description="Basic and acidic residues" evidence="4">
    <location>
        <begin position="509"/>
        <end position="520"/>
    </location>
</feature>
<feature type="region of interest" description="Disordered" evidence="4">
    <location>
        <begin position="397"/>
        <end position="524"/>
    </location>
</feature>
<evidence type="ECO:0000256" key="1">
    <source>
        <dbReference type="ARBA" id="ARBA00007796"/>
    </source>
</evidence>
<dbReference type="EnsemblMetazoa" id="XM_038189344.1">
    <property type="protein sequence ID" value="XP_038045272.1"/>
    <property type="gene ID" value="LOC119719845"/>
</dbReference>
<evidence type="ECO:0000256" key="4">
    <source>
        <dbReference type="SAM" id="MobiDB-lite"/>
    </source>
</evidence>
<feature type="compositionally biased region" description="Polar residues" evidence="4">
    <location>
        <begin position="582"/>
        <end position="599"/>
    </location>
</feature>
<evidence type="ECO:0000313" key="6">
    <source>
        <dbReference type="Proteomes" id="UP000887568"/>
    </source>
</evidence>
<dbReference type="Proteomes" id="UP000887568">
    <property type="component" value="Unplaced"/>
</dbReference>
<feature type="region of interest" description="Disordered" evidence="4">
    <location>
        <begin position="581"/>
        <end position="609"/>
    </location>
</feature>
<comment type="similarity">
    <text evidence="1">Belongs to the SH3BP5 family.</text>
</comment>
<keyword evidence="2 3" id="KW-0175">Coiled coil</keyword>
<dbReference type="OMA" id="YHEARIK"/>